<reference evidence="3" key="1">
    <citation type="journal article" date="2019" name="Int. J. Syst. Evol. Microbiol.">
        <title>The Global Catalogue of Microorganisms (GCM) 10K type strain sequencing project: providing services to taxonomists for standard genome sequencing and annotation.</title>
        <authorList>
            <consortium name="The Broad Institute Genomics Platform"/>
            <consortium name="The Broad Institute Genome Sequencing Center for Infectious Disease"/>
            <person name="Wu L."/>
            <person name="Ma J."/>
        </authorList>
    </citation>
    <scope>NUCLEOTIDE SEQUENCE [LARGE SCALE GENOMIC DNA]</scope>
    <source>
        <strain evidence="3">KCTC 23984</strain>
    </source>
</reference>
<organism evidence="2 3">
    <name type="scientific">Pontibacter toksunensis</name>
    <dbReference type="NCBI Taxonomy" id="1332631"/>
    <lineage>
        <taxon>Bacteria</taxon>
        <taxon>Pseudomonadati</taxon>
        <taxon>Bacteroidota</taxon>
        <taxon>Cytophagia</taxon>
        <taxon>Cytophagales</taxon>
        <taxon>Hymenobacteraceae</taxon>
        <taxon>Pontibacter</taxon>
    </lineage>
</organism>
<evidence type="ECO:0000313" key="3">
    <source>
        <dbReference type="Proteomes" id="UP001597641"/>
    </source>
</evidence>
<dbReference type="EMBL" id="JBHUOX010000019">
    <property type="protein sequence ID" value="MFD3002739.1"/>
    <property type="molecule type" value="Genomic_DNA"/>
</dbReference>
<dbReference type="Proteomes" id="UP001597641">
    <property type="component" value="Unassembled WGS sequence"/>
</dbReference>
<keyword evidence="3" id="KW-1185">Reference proteome</keyword>
<evidence type="ECO:0008006" key="4">
    <source>
        <dbReference type="Google" id="ProtNLM"/>
    </source>
</evidence>
<gene>
    <name evidence="2" type="ORF">ACFS7Z_20375</name>
</gene>
<evidence type="ECO:0000256" key="1">
    <source>
        <dbReference type="SAM" id="SignalP"/>
    </source>
</evidence>
<keyword evidence="1" id="KW-0732">Signal</keyword>
<accession>A0ABW6C0F9</accession>
<sequence length="257" mass="28669">MPIKVAILLLLFSFLSQEARPQENMGKEVQQESGEFNLSMTLGIGLFGPKEDIEDQMKASGFGDTRGPGWFSDEATQYPKAYNILIANIGATYYFKRTRGVSLVVGLTDNVQVDGYDEIGIGNRLHLKSEIWVASLNYVFRSSDKKHQLNIGPALFLHRVRDNAERPTSQKNNNVKPGLYAGYTLHVIHKEDWYLALNLNGRWATESAIGPFIIVHETGILLPEPEVQRSEFQPTKVQLTGLSLGLALGFRMGNGRS</sequence>
<feature type="signal peptide" evidence="1">
    <location>
        <begin position="1"/>
        <end position="21"/>
    </location>
</feature>
<comment type="caution">
    <text evidence="2">The sequence shown here is derived from an EMBL/GenBank/DDBJ whole genome shotgun (WGS) entry which is preliminary data.</text>
</comment>
<protein>
    <recommendedName>
        <fullName evidence="4">Outer membrane protein beta-barrel domain-containing protein</fullName>
    </recommendedName>
</protein>
<dbReference type="RefSeq" id="WP_377488715.1">
    <property type="nucleotide sequence ID" value="NZ_JBHUOX010000019.1"/>
</dbReference>
<proteinExistence type="predicted"/>
<feature type="chain" id="PRO_5046480538" description="Outer membrane protein beta-barrel domain-containing protein" evidence="1">
    <location>
        <begin position="22"/>
        <end position="257"/>
    </location>
</feature>
<name>A0ABW6C0F9_9BACT</name>
<evidence type="ECO:0000313" key="2">
    <source>
        <dbReference type="EMBL" id="MFD3002739.1"/>
    </source>
</evidence>